<gene>
    <name evidence="1" type="ORF">CICLE_v10027286mg</name>
</gene>
<keyword evidence="2" id="KW-1185">Reference proteome</keyword>
<dbReference type="EMBL" id="KI536925">
    <property type="protein sequence ID" value="ESR41283.1"/>
    <property type="molecule type" value="Genomic_DNA"/>
</dbReference>
<dbReference type="Gramene" id="ESR41283">
    <property type="protein sequence ID" value="ESR41283"/>
    <property type="gene ID" value="CICLE_v10027286mg"/>
</dbReference>
<evidence type="ECO:0000313" key="2">
    <source>
        <dbReference type="Proteomes" id="UP000030687"/>
    </source>
</evidence>
<dbReference type="Proteomes" id="UP000030687">
    <property type="component" value="Unassembled WGS sequence"/>
</dbReference>
<evidence type="ECO:0000313" key="1">
    <source>
        <dbReference type="EMBL" id="ESR41283.1"/>
    </source>
</evidence>
<proteinExistence type="predicted"/>
<protein>
    <submittedName>
        <fullName evidence="1">Uncharacterized protein</fullName>
    </submittedName>
</protein>
<accession>V4S1R1</accession>
<dbReference type="KEGG" id="cic:CICLE_v10027286mg"/>
<organism evidence="1 2">
    <name type="scientific">Citrus clementina</name>
    <name type="common">Clementine</name>
    <name type="synonym">Citrus deliciosa x Citrus sinensis</name>
    <dbReference type="NCBI Taxonomy" id="85681"/>
    <lineage>
        <taxon>Eukaryota</taxon>
        <taxon>Viridiplantae</taxon>
        <taxon>Streptophyta</taxon>
        <taxon>Embryophyta</taxon>
        <taxon>Tracheophyta</taxon>
        <taxon>Spermatophyta</taxon>
        <taxon>Magnoliopsida</taxon>
        <taxon>eudicotyledons</taxon>
        <taxon>Gunneridae</taxon>
        <taxon>Pentapetalae</taxon>
        <taxon>rosids</taxon>
        <taxon>malvids</taxon>
        <taxon>Sapindales</taxon>
        <taxon>Rutaceae</taxon>
        <taxon>Aurantioideae</taxon>
        <taxon>Citrus</taxon>
    </lineage>
</organism>
<reference evidence="1 2" key="1">
    <citation type="submission" date="2013-10" db="EMBL/GenBank/DDBJ databases">
        <authorList>
            <consortium name="International Citrus Genome Consortium"/>
            <person name="Jenkins J."/>
            <person name="Schmutz J."/>
            <person name="Prochnik S."/>
            <person name="Rokhsar D."/>
            <person name="Gmitter F."/>
            <person name="Ollitrault P."/>
            <person name="Machado M."/>
            <person name="Talon M."/>
            <person name="Wincker P."/>
            <person name="Jaillon O."/>
            <person name="Morgante M."/>
        </authorList>
    </citation>
    <scope>NUCLEOTIDE SEQUENCE</scope>
    <source>
        <strain evidence="2">cv. Clemenules</strain>
    </source>
</reference>
<sequence length="74" mass="8593">MEDRFYQKSDTSKKYSQNNVPTACIRIECYDTKKQEQRFIHNLKSHSVVASTNSIMSCRNCKHFCQNALQTASV</sequence>
<dbReference type="AlphaFoldDB" id="V4S1R1"/>
<dbReference type="InParanoid" id="V4S1R1"/>
<name>V4S1R1_CITCL</name>